<keyword evidence="2" id="KW-1185">Reference proteome</keyword>
<accession>A0A4Y6PLU1</accession>
<name>A0A4Y6PLU1_PERCE</name>
<evidence type="ECO:0000313" key="1">
    <source>
        <dbReference type="EMBL" id="QDG49294.1"/>
    </source>
</evidence>
<sequence>MALNTQNTAFQSVALGLQIEGVPYLDDYKPFGALFTWGIPDSDLVPSYGVEAQPLSEEMIPDNIDGSADFWEGGLGLQAGTFRLVASEAVTKRLCASPRAEGYVTADVTSSTQTITVTSSRIPEAGEYLYIGDETVYVRAVSSAGIEHECTVWRDVAESPGQSHLAGDKVYWRPPYYKHRRLWLYLFDNLRGTKERVWHGFLDSIRSNDQQTLIEIGGSDALVTLYGAEGGTDHPWDTTDLHYAKNGELSGSLSYSGSEPDWATSSSSKVFQVGDQLYRFRQEGGSLTPLVPLDLTTHDEEEGTPVRDKTVREVLCLLREQDNGQPADTFVQNVFSAIYGPEGHAAAIALALMLSNGGTSDNNPVVDGQYLVFDVFGQSWGMGIPVDMIDAESWKRCIDTVPAPVDRLVLNWDERFSLEDVILNQLLIPYGFRPVPTEAGKLALRHLETWTHSTIEELTNDDGTGSFAYLLPERIETDWRVNEVNAQVRAKLGGTPYGAEPDAVTSTQLVGNRTDYQGNQSPFKFDMSLRFKSRRDEVQIWLDEQSKKRRETPPVLQCVLPLHTRDSYRSLGERGRVPQLLQWVAVSTDNLAGDSPELIGPDGSRVSPRDTDITFIGLVIARTLRFKDQRVDVDVLLVNWSMNDHPSMLIAPADRVISYSTSTDEMVLAGDYETVSGDTGFTAGDEIVLVEESGRHSFKDPGSLTVSAVNNSTKTLTVSGIGYTIGSTERLYVRLADYDDYSNPAVGNAYYNHGKAAERRTAFISDEAGTLGSALDEGDKYA</sequence>
<evidence type="ECO:0000313" key="2">
    <source>
        <dbReference type="Proteomes" id="UP000315995"/>
    </source>
</evidence>
<protein>
    <submittedName>
        <fullName evidence="1">Uncharacterized protein</fullName>
    </submittedName>
</protein>
<dbReference type="EMBL" id="CP041186">
    <property type="protein sequence ID" value="QDG49294.1"/>
    <property type="molecule type" value="Genomic_DNA"/>
</dbReference>
<dbReference type="Proteomes" id="UP000315995">
    <property type="component" value="Chromosome"/>
</dbReference>
<accession>A0A5B8XXV4</accession>
<gene>
    <name evidence="1" type="ORF">FIV42_00655</name>
</gene>
<proteinExistence type="predicted"/>
<dbReference type="RefSeq" id="WP_141195793.1">
    <property type="nucleotide sequence ID" value="NZ_CP041186.1"/>
</dbReference>
<dbReference type="AlphaFoldDB" id="A0A4Y6PLU1"/>
<reference evidence="1 2" key="1">
    <citation type="submission" date="2019-06" db="EMBL/GenBank/DDBJ databases">
        <title>Persicimonas caeni gen. nov., sp. nov., a predatory bacterium isolated from solar saltern.</title>
        <authorList>
            <person name="Wang S."/>
        </authorList>
    </citation>
    <scope>NUCLEOTIDE SEQUENCE [LARGE SCALE GENOMIC DNA]</scope>
    <source>
        <strain evidence="1 2">YN101</strain>
    </source>
</reference>
<organism evidence="1 2">
    <name type="scientific">Persicimonas caeni</name>
    <dbReference type="NCBI Taxonomy" id="2292766"/>
    <lineage>
        <taxon>Bacteria</taxon>
        <taxon>Deltaproteobacteria</taxon>
        <taxon>Bradymonadales</taxon>
        <taxon>Bradymonadaceae</taxon>
        <taxon>Persicimonas</taxon>
    </lineage>
</organism>